<evidence type="ECO:0000313" key="1">
    <source>
        <dbReference type="EMBL" id="KIL41894.1"/>
    </source>
</evidence>
<proteinExistence type="predicted"/>
<dbReference type="EMBL" id="JXAK01000005">
    <property type="protein sequence ID" value="KIL41894.1"/>
    <property type="molecule type" value="Genomic_DNA"/>
</dbReference>
<dbReference type="Proteomes" id="UP000031967">
    <property type="component" value="Unassembled WGS sequence"/>
</dbReference>
<keyword evidence="2" id="KW-1185">Reference proteome</keyword>
<accession>A0ABR5ALI6</accession>
<evidence type="ECO:0000313" key="2">
    <source>
        <dbReference type="Proteomes" id="UP000031967"/>
    </source>
</evidence>
<sequence>MPASVLDFIIPNAACTKRTQGHIWAGTYNLLFDDPQGLIGFLQHSFPFQTDANHLIGVLIRNIPRKNMQLISSREISCML</sequence>
<protein>
    <submittedName>
        <fullName evidence="1">Uncharacterized protein</fullName>
    </submittedName>
</protein>
<gene>
    <name evidence="1" type="ORF">SD70_04615</name>
</gene>
<organism evidence="1 2">
    <name type="scientific">Gordoniibacillus kamchatkensis</name>
    <dbReference type="NCBI Taxonomy" id="1590651"/>
    <lineage>
        <taxon>Bacteria</taxon>
        <taxon>Bacillati</taxon>
        <taxon>Bacillota</taxon>
        <taxon>Bacilli</taxon>
        <taxon>Bacillales</taxon>
        <taxon>Paenibacillaceae</taxon>
        <taxon>Gordoniibacillus</taxon>
    </lineage>
</organism>
<reference evidence="1 2" key="1">
    <citation type="submission" date="2014-12" db="EMBL/GenBank/DDBJ databases">
        <title>Draft genome sequence of Paenibacillus kamchatkensis strain B-2647.</title>
        <authorList>
            <person name="Karlyshev A.V."/>
            <person name="Kudryashova E.B."/>
        </authorList>
    </citation>
    <scope>NUCLEOTIDE SEQUENCE [LARGE SCALE GENOMIC DNA]</scope>
    <source>
        <strain evidence="1 2">VKM B-2647</strain>
    </source>
</reference>
<name>A0ABR5ALI6_9BACL</name>
<comment type="caution">
    <text evidence="1">The sequence shown here is derived from an EMBL/GenBank/DDBJ whole genome shotgun (WGS) entry which is preliminary data.</text>
</comment>